<dbReference type="EMBL" id="CM051406">
    <property type="protein sequence ID" value="KAJ4703605.1"/>
    <property type="molecule type" value="Genomic_DNA"/>
</dbReference>
<keyword evidence="2" id="KW-1185">Reference proteome</keyword>
<protein>
    <submittedName>
        <fullName evidence="1">Uncharacterized protein</fullName>
    </submittedName>
</protein>
<sequence>MSILRSYLPFKTDEEIGTDFLSSWKSMSVTEDDAMDFSFDTVPNGKKKFNFDKLDMDFNLDGDFEKFASFKVDMEDLDFSCSSKGTTKTKERTDEDLSTEKHQGADFNFSFDFNDEDFTSDSKIRSKPVSNSKSPTRDLIDDAPILLTSEINVRNLSTLRESLKSDDAQNGSKLVGISSPQDKQGTGGEPAILGTEKNAGKDVDASDEQIVSKLVGSSKPLIRELTDDEPVFQRSENNVKNLSGTREGLKSDDEPVLLRSENNVKNLSGIREGLKSDGIQSERKLAADARPRDKQVAVEEPIIPESEKSTGENFNTNDAKITNKSVASKSLSRELTSEPVSVRSEKDVKSLGNIREDFDTNDAQNAANMDAPKSLSRELTTNKPVSLGSEKDVKSLGNSREGINADGMKNGSKVVGNSRLQDKEVTTGEPVMLRSEKISSNFQANPSCSTENTSKSSTEAIGNPKLVVSSMRSIRNVKNDSLEGLKTGNRTLDVSGLKILRTIGTNKEVPNSKVMKQNNSSRNLEQNMKLLEDMRSCTAHPIGGTEKQKPPTPSLKRKKIEVYNHENQSQSKTKNVLHHHSISGLEISREINMSELEIFVVMENDGNVEKAEAFAKELEDICNLLKKKHEEAKEILVRAIVNNNNLLMLNHPINEEKISFYLIAVLLFFFGIYFGMEMMLDILDKRKHSYGSEVCHTVDAEGSFIMIIISFGKNLSY</sequence>
<accession>A0ACC1X082</accession>
<reference evidence="1 2" key="1">
    <citation type="journal article" date="2023" name="Science">
        <title>Complex scaffold remodeling in plant triterpene biosynthesis.</title>
        <authorList>
            <person name="De La Pena R."/>
            <person name="Hodgson H."/>
            <person name="Liu J.C."/>
            <person name="Stephenson M.J."/>
            <person name="Martin A.C."/>
            <person name="Owen C."/>
            <person name="Harkess A."/>
            <person name="Leebens-Mack J."/>
            <person name="Jimenez L.E."/>
            <person name="Osbourn A."/>
            <person name="Sattely E.S."/>
        </authorList>
    </citation>
    <scope>NUCLEOTIDE SEQUENCE [LARGE SCALE GENOMIC DNA]</scope>
    <source>
        <strain evidence="2">cv. JPN11</strain>
        <tissue evidence="1">Leaf</tissue>
    </source>
</reference>
<evidence type="ECO:0000313" key="1">
    <source>
        <dbReference type="EMBL" id="KAJ4703605.1"/>
    </source>
</evidence>
<comment type="caution">
    <text evidence="1">The sequence shown here is derived from an EMBL/GenBank/DDBJ whole genome shotgun (WGS) entry which is preliminary data.</text>
</comment>
<dbReference type="Proteomes" id="UP001164539">
    <property type="component" value="Chromosome 13"/>
</dbReference>
<organism evidence="1 2">
    <name type="scientific">Melia azedarach</name>
    <name type="common">Chinaberry tree</name>
    <dbReference type="NCBI Taxonomy" id="155640"/>
    <lineage>
        <taxon>Eukaryota</taxon>
        <taxon>Viridiplantae</taxon>
        <taxon>Streptophyta</taxon>
        <taxon>Embryophyta</taxon>
        <taxon>Tracheophyta</taxon>
        <taxon>Spermatophyta</taxon>
        <taxon>Magnoliopsida</taxon>
        <taxon>eudicotyledons</taxon>
        <taxon>Gunneridae</taxon>
        <taxon>Pentapetalae</taxon>
        <taxon>rosids</taxon>
        <taxon>malvids</taxon>
        <taxon>Sapindales</taxon>
        <taxon>Meliaceae</taxon>
        <taxon>Melia</taxon>
    </lineage>
</organism>
<gene>
    <name evidence="1" type="ORF">OWV82_023484</name>
</gene>
<name>A0ACC1X082_MELAZ</name>
<proteinExistence type="predicted"/>
<evidence type="ECO:0000313" key="2">
    <source>
        <dbReference type="Proteomes" id="UP001164539"/>
    </source>
</evidence>